<feature type="transmembrane region" description="Helical" evidence="1">
    <location>
        <begin position="72"/>
        <end position="93"/>
    </location>
</feature>
<feature type="transmembrane region" description="Helical" evidence="1">
    <location>
        <begin position="232"/>
        <end position="253"/>
    </location>
</feature>
<feature type="transmembrane region" description="Helical" evidence="1">
    <location>
        <begin position="299"/>
        <end position="316"/>
    </location>
</feature>
<dbReference type="Pfam" id="PF01757">
    <property type="entry name" value="Acyl_transf_3"/>
    <property type="match status" value="1"/>
</dbReference>
<keyword evidence="4" id="KW-0012">Acyltransferase</keyword>
<dbReference type="InterPro" id="IPR043968">
    <property type="entry name" value="SGNH"/>
</dbReference>
<feature type="transmembrane region" description="Helical" evidence="1">
    <location>
        <begin position="201"/>
        <end position="220"/>
    </location>
</feature>
<accession>A0A6M9Q5U2</accession>
<feature type="domain" description="Acyltransferase 3" evidence="2">
    <location>
        <begin position="48"/>
        <end position="377"/>
    </location>
</feature>
<keyword evidence="1" id="KW-0812">Transmembrane</keyword>
<evidence type="ECO:0000256" key="1">
    <source>
        <dbReference type="SAM" id="Phobius"/>
    </source>
</evidence>
<dbReference type="GO" id="GO:0009103">
    <property type="term" value="P:lipopolysaccharide biosynthetic process"/>
    <property type="evidence" value="ECO:0007669"/>
    <property type="project" value="TreeGrafter"/>
</dbReference>
<feature type="transmembrane region" description="Helical" evidence="1">
    <location>
        <begin position="328"/>
        <end position="346"/>
    </location>
</feature>
<dbReference type="InterPro" id="IPR050879">
    <property type="entry name" value="Acyltransferase_3"/>
</dbReference>
<evidence type="ECO:0000313" key="5">
    <source>
        <dbReference type="Proteomes" id="UP000503312"/>
    </source>
</evidence>
<dbReference type="AlphaFoldDB" id="A0A6M9Q5U2"/>
<feature type="transmembrane region" description="Helical" evidence="1">
    <location>
        <begin position="397"/>
        <end position="414"/>
    </location>
</feature>
<dbReference type="Proteomes" id="UP000503312">
    <property type="component" value="Chromosome"/>
</dbReference>
<feature type="transmembrane region" description="Helical" evidence="1">
    <location>
        <begin position="114"/>
        <end position="135"/>
    </location>
</feature>
<protein>
    <submittedName>
        <fullName evidence="4">Acyltransferase</fullName>
    </submittedName>
</protein>
<gene>
    <name evidence="4" type="ORF">DCO17_01805</name>
</gene>
<evidence type="ECO:0000259" key="3">
    <source>
        <dbReference type="Pfam" id="PF19040"/>
    </source>
</evidence>
<dbReference type="EMBL" id="CP028942">
    <property type="protein sequence ID" value="QKM64073.1"/>
    <property type="molecule type" value="Genomic_DNA"/>
</dbReference>
<name>A0A6M9Q5U2_9BURK</name>
<dbReference type="GO" id="GO:0016747">
    <property type="term" value="F:acyltransferase activity, transferring groups other than amino-acyl groups"/>
    <property type="evidence" value="ECO:0007669"/>
    <property type="project" value="InterPro"/>
</dbReference>
<dbReference type="Pfam" id="PF19040">
    <property type="entry name" value="SGNH"/>
    <property type="match status" value="1"/>
</dbReference>
<keyword evidence="5" id="KW-1185">Reference proteome</keyword>
<dbReference type="InterPro" id="IPR002656">
    <property type="entry name" value="Acyl_transf_3_dom"/>
</dbReference>
<sequence length="686" mass="77255">MGILILSLREFWEISPGAKIKTTSPETPKDSSAQALLSNKGHLKYRPDIDGLRALAILFVVIYHAFPSVIPGGFIGVDIFFVISGFLISTIIYTQLASNRFSFVGFYIRRIKRIFPALFVVLAFCFAFGWFNLLADEFSQLGLHIAGGAGFIANLVLWNESGYFDNASDTKPLLHLWSLGIEEQFYFFWPILICLAWRKKINLLWVGLIVGVISFAINVYEVHHQLHFTAAFYSPVTRFWELMIGAILAYIALNQKTMLDRLKASNISLSQARINHWISIGGAVFLLVGIFQINKNSPFPGFLALLPTLGAALLIAAGERAWLNRVVLSNRLLVWIGLISFPLYLWHWPLLSFAHILQGKMPSAEIRSLVLLTSIVLSALTYYCIEKPIRTNQFNKLKASILLVLLIVIGYIGFNTYQRDGLTFRLNQIQFRLPPILQALSVKDPSASGLDIGPPKIDCSLSKLGAPAGAICFTKEELQKPALFLWGDSYAAHLLIGYEERFASQYRISRLGYNGCPPIMGMELPNRKNCTVGNEQIFERILQQRPAKLVIAANWTDYDWQQVEATLIKLKQAGIEEIDLIGPAPVWSDGLYKQLYLKYLADRDSNIPYRMWFGLSKERDFLVIDQAMEKMAEKIHVRYISIAKILCNSEGCITRFGDTSASLEAIDAGHFTKTTSRYVVSHFPGK</sequence>
<feature type="domain" description="SGNH" evidence="3">
    <location>
        <begin position="470"/>
        <end position="683"/>
    </location>
</feature>
<feature type="transmembrane region" description="Helical" evidence="1">
    <location>
        <begin position="366"/>
        <end position="385"/>
    </location>
</feature>
<dbReference type="PANTHER" id="PTHR23028">
    <property type="entry name" value="ACETYLTRANSFERASE"/>
    <property type="match status" value="1"/>
</dbReference>
<dbReference type="GO" id="GO:0016020">
    <property type="term" value="C:membrane"/>
    <property type="evidence" value="ECO:0007669"/>
    <property type="project" value="TreeGrafter"/>
</dbReference>
<keyword evidence="1" id="KW-0472">Membrane</keyword>
<evidence type="ECO:0000259" key="2">
    <source>
        <dbReference type="Pfam" id="PF01757"/>
    </source>
</evidence>
<keyword evidence="4" id="KW-0808">Transferase</keyword>
<feature type="transmembrane region" description="Helical" evidence="1">
    <location>
        <begin position="274"/>
        <end position="293"/>
    </location>
</feature>
<evidence type="ECO:0000313" key="4">
    <source>
        <dbReference type="EMBL" id="QKM64073.1"/>
    </source>
</evidence>
<feature type="transmembrane region" description="Helical" evidence="1">
    <location>
        <begin position="141"/>
        <end position="158"/>
    </location>
</feature>
<organism evidence="4 5">
    <name type="scientific">Polynucleobacter tropicus</name>
    <dbReference type="NCBI Taxonomy" id="1743174"/>
    <lineage>
        <taxon>Bacteria</taxon>
        <taxon>Pseudomonadati</taxon>
        <taxon>Pseudomonadota</taxon>
        <taxon>Betaproteobacteria</taxon>
        <taxon>Burkholderiales</taxon>
        <taxon>Burkholderiaceae</taxon>
        <taxon>Polynucleobacter</taxon>
    </lineage>
</organism>
<keyword evidence="1" id="KW-1133">Transmembrane helix</keyword>
<reference evidence="4 5" key="1">
    <citation type="submission" date="2018-04" db="EMBL/GenBank/DDBJ databases">
        <title>Polynucleobacter sp. UH21B genome.</title>
        <authorList>
            <person name="Hahn M.W."/>
        </authorList>
    </citation>
    <scope>NUCLEOTIDE SEQUENCE [LARGE SCALE GENOMIC DNA]</scope>
    <source>
        <strain evidence="4 5">MWH-UH21B</strain>
    </source>
</reference>
<dbReference type="PANTHER" id="PTHR23028:SF53">
    <property type="entry name" value="ACYL_TRANSF_3 DOMAIN-CONTAINING PROTEIN"/>
    <property type="match status" value="1"/>
</dbReference>
<dbReference type="KEGG" id="ptrp:DCO17_01805"/>
<feature type="transmembrane region" description="Helical" evidence="1">
    <location>
        <begin position="49"/>
        <end position="66"/>
    </location>
</feature>
<proteinExistence type="predicted"/>